<evidence type="ECO:0000256" key="5">
    <source>
        <dbReference type="ARBA" id="ARBA00023136"/>
    </source>
</evidence>
<dbReference type="GO" id="GO:0016020">
    <property type="term" value="C:membrane"/>
    <property type="evidence" value="ECO:0007669"/>
    <property type="project" value="UniProtKB-SubCell"/>
</dbReference>
<protein>
    <submittedName>
        <fullName evidence="8">Drug/metabolite transporter (DMT)-like permease</fullName>
    </submittedName>
</protein>
<feature type="transmembrane region" description="Helical" evidence="6">
    <location>
        <begin position="38"/>
        <end position="59"/>
    </location>
</feature>
<dbReference type="InterPro" id="IPR000620">
    <property type="entry name" value="EamA_dom"/>
</dbReference>
<keyword evidence="4 6" id="KW-1133">Transmembrane helix</keyword>
<evidence type="ECO:0000256" key="1">
    <source>
        <dbReference type="ARBA" id="ARBA00004141"/>
    </source>
</evidence>
<dbReference type="EMBL" id="JACIFU010000002">
    <property type="protein sequence ID" value="MBB4173703.1"/>
    <property type="molecule type" value="Genomic_DNA"/>
</dbReference>
<sequence>MNLTVQAALWMTGAVFSFTAMAIAGRELGGTFDTFEIMMYRSAFGFAIVLLLVFATGAHRQIGIGAARTHFFRNVFHFTGQNLWFYAVTMVPLAKVFALEFTTPLWVIVLSFLLLGERLTKVRALAAILGFVGILIVARPGAMTDINTGMAAAASCAVFFALTYVFTKRLTRTETIAAIMFYLTFFQLIFGIIMAGYDGVVAAPTAATMPWLVLVACCGLLAHFCITKALTIAPATVVAPIDFARLPLVAVAAMLLYNEVIDLWVFVGAVIIFGGNYLNIWFETRKAA</sequence>
<dbReference type="Proteomes" id="UP000565745">
    <property type="component" value="Unassembled WGS sequence"/>
</dbReference>
<dbReference type="Pfam" id="PF00892">
    <property type="entry name" value="EamA"/>
    <property type="match status" value="2"/>
</dbReference>
<dbReference type="OrthoDB" id="9810329at2"/>
<dbReference type="RefSeq" id="WP_025057474.1">
    <property type="nucleotide sequence ID" value="NZ_JACIFU010000002.1"/>
</dbReference>
<feature type="transmembrane region" description="Helical" evidence="6">
    <location>
        <begin position="122"/>
        <end position="142"/>
    </location>
</feature>
<feature type="transmembrane region" description="Helical" evidence="6">
    <location>
        <begin position="71"/>
        <end position="91"/>
    </location>
</feature>
<keyword evidence="5 6" id="KW-0472">Membrane</keyword>
<comment type="subcellular location">
    <subcellularLocation>
        <location evidence="1">Membrane</location>
        <topology evidence="1">Multi-pass membrane protein</topology>
    </subcellularLocation>
</comment>
<proteinExistence type="inferred from homology"/>
<feature type="transmembrane region" description="Helical" evidence="6">
    <location>
        <begin position="237"/>
        <end position="257"/>
    </location>
</feature>
<keyword evidence="3 6" id="KW-0812">Transmembrane</keyword>
<dbReference type="InterPro" id="IPR037185">
    <property type="entry name" value="EmrE-like"/>
</dbReference>
<dbReference type="SUPFAM" id="SSF103481">
    <property type="entry name" value="Multidrug resistance efflux transporter EmrE"/>
    <property type="match status" value="2"/>
</dbReference>
<evidence type="ECO:0000256" key="3">
    <source>
        <dbReference type="ARBA" id="ARBA00022692"/>
    </source>
</evidence>
<evidence type="ECO:0000313" key="8">
    <source>
        <dbReference type="EMBL" id="MBB4173703.1"/>
    </source>
</evidence>
<dbReference type="PANTHER" id="PTHR22911:SF6">
    <property type="entry name" value="SOLUTE CARRIER FAMILY 35 MEMBER G1"/>
    <property type="match status" value="1"/>
</dbReference>
<organism evidence="8 9">
    <name type="scientific">Sulfitobacter noctilucicola</name>
    <dbReference type="NCBI Taxonomy" id="1342301"/>
    <lineage>
        <taxon>Bacteria</taxon>
        <taxon>Pseudomonadati</taxon>
        <taxon>Pseudomonadota</taxon>
        <taxon>Alphaproteobacteria</taxon>
        <taxon>Rhodobacterales</taxon>
        <taxon>Roseobacteraceae</taxon>
        <taxon>Sulfitobacter</taxon>
    </lineage>
</organism>
<accession>A0A7W6M7W1</accession>
<evidence type="ECO:0000256" key="6">
    <source>
        <dbReference type="SAM" id="Phobius"/>
    </source>
</evidence>
<evidence type="ECO:0000256" key="2">
    <source>
        <dbReference type="ARBA" id="ARBA00009853"/>
    </source>
</evidence>
<name>A0A7W6M7W1_9RHOB</name>
<feature type="domain" description="EamA" evidence="7">
    <location>
        <begin position="148"/>
        <end position="279"/>
    </location>
</feature>
<comment type="caution">
    <text evidence="8">The sequence shown here is derived from an EMBL/GenBank/DDBJ whole genome shotgun (WGS) entry which is preliminary data.</text>
</comment>
<dbReference type="AlphaFoldDB" id="A0A7W6M7W1"/>
<feature type="domain" description="EamA" evidence="7">
    <location>
        <begin position="7"/>
        <end position="138"/>
    </location>
</feature>
<feature type="transmembrane region" description="Helical" evidence="6">
    <location>
        <begin position="179"/>
        <end position="197"/>
    </location>
</feature>
<evidence type="ECO:0000313" key="9">
    <source>
        <dbReference type="Proteomes" id="UP000565745"/>
    </source>
</evidence>
<feature type="transmembrane region" description="Helical" evidence="6">
    <location>
        <begin position="263"/>
        <end position="282"/>
    </location>
</feature>
<feature type="transmembrane region" description="Helical" evidence="6">
    <location>
        <begin position="97"/>
        <end position="115"/>
    </location>
</feature>
<evidence type="ECO:0000256" key="4">
    <source>
        <dbReference type="ARBA" id="ARBA00022989"/>
    </source>
</evidence>
<evidence type="ECO:0000259" key="7">
    <source>
        <dbReference type="Pfam" id="PF00892"/>
    </source>
</evidence>
<reference evidence="8 9" key="1">
    <citation type="submission" date="2020-08" db="EMBL/GenBank/DDBJ databases">
        <title>Genomic Encyclopedia of Type Strains, Phase IV (KMG-IV): sequencing the most valuable type-strain genomes for metagenomic binning, comparative biology and taxonomic classification.</title>
        <authorList>
            <person name="Goeker M."/>
        </authorList>
    </citation>
    <scope>NUCLEOTIDE SEQUENCE [LARGE SCALE GENOMIC DNA]</scope>
    <source>
        <strain evidence="8 9">DSM 101015</strain>
    </source>
</reference>
<feature type="transmembrane region" description="Helical" evidence="6">
    <location>
        <begin position="209"/>
        <end position="230"/>
    </location>
</feature>
<keyword evidence="9" id="KW-1185">Reference proteome</keyword>
<dbReference type="PANTHER" id="PTHR22911">
    <property type="entry name" value="ACYL-MALONYL CONDENSING ENZYME-RELATED"/>
    <property type="match status" value="1"/>
</dbReference>
<comment type="similarity">
    <text evidence="2">Belongs to the drug/metabolite transporter (DMT) superfamily. 10 TMS drug/metabolite exporter (DME) (TC 2.A.7.3) family.</text>
</comment>
<gene>
    <name evidence="8" type="ORF">GGR93_001476</name>
</gene>
<feature type="transmembrane region" description="Helical" evidence="6">
    <location>
        <begin position="148"/>
        <end position="167"/>
    </location>
</feature>